<evidence type="ECO:0000313" key="3">
    <source>
        <dbReference type="Proteomes" id="UP000789595"/>
    </source>
</evidence>
<reference evidence="2" key="1">
    <citation type="submission" date="2021-11" db="EMBL/GenBank/DDBJ databases">
        <authorList>
            <consortium name="Genoscope - CEA"/>
            <person name="William W."/>
        </authorList>
    </citation>
    <scope>NUCLEOTIDE SEQUENCE</scope>
</reference>
<dbReference type="OrthoDB" id="76533at2759"/>
<proteinExistence type="predicted"/>
<name>A0A8J2X188_9STRA</name>
<evidence type="ECO:0000256" key="1">
    <source>
        <dbReference type="SAM" id="MobiDB-lite"/>
    </source>
</evidence>
<sequence>MAERCSAPSDGDGDDTNAQRAKRRRAAPNPSTQAIDAADLRLLESLFARDVDSVPSDDDTPRMELRDFRFLARGHKGVVYVANYSCAGRTGRVAIKVCRGGGARQEERWLRRCNELGIGASLVSYEWKDCVAMEYVEGPSIGEALDGAVPPGVLFKALRDLLGQCARLDQQGIDKREMNRCQKHVIVSREGRSTLLDFERCQESAKPSNVTGLAQYLTQAWAVGKLRGAGASVDVDAVRAACKSHKKAPSPKTVAAVERALGIKAAPWRSETDPATGRTVFTNGLERRDTWPRPPPSPPQTATSPAGRRRWLRPPEHGAG</sequence>
<dbReference type="EMBL" id="CAKKNE010000005">
    <property type="protein sequence ID" value="CAH0376029.1"/>
    <property type="molecule type" value="Genomic_DNA"/>
</dbReference>
<protein>
    <recommendedName>
        <fullName evidence="4">Protein kinase domain-containing protein</fullName>
    </recommendedName>
</protein>
<feature type="region of interest" description="Disordered" evidence="1">
    <location>
        <begin position="267"/>
        <end position="320"/>
    </location>
</feature>
<organism evidence="2 3">
    <name type="scientific">Pelagomonas calceolata</name>
    <dbReference type="NCBI Taxonomy" id="35677"/>
    <lineage>
        <taxon>Eukaryota</taxon>
        <taxon>Sar</taxon>
        <taxon>Stramenopiles</taxon>
        <taxon>Ochrophyta</taxon>
        <taxon>Pelagophyceae</taxon>
        <taxon>Pelagomonadales</taxon>
        <taxon>Pelagomonadaceae</taxon>
        <taxon>Pelagomonas</taxon>
    </lineage>
</organism>
<comment type="caution">
    <text evidence="2">The sequence shown here is derived from an EMBL/GenBank/DDBJ whole genome shotgun (WGS) entry which is preliminary data.</text>
</comment>
<evidence type="ECO:0000313" key="2">
    <source>
        <dbReference type="EMBL" id="CAH0376029.1"/>
    </source>
</evidence>
<feature type="region of interest" description="Disordered" evidence="1">
    <location>
        <begin position="1"/>
        <end position="33"/>
    </location>
</feature>
<dbReference type="AlphaFoldDB" id="A0A8J2X188"/>
<gene>
    <name evidence="2" type="ORF">PECAL_5P05830</name>
</gene>
<accession>A0A8J2X188</accession>
<dbReference type="Proteomes" id="UP000789595">
    <property type="component" value="Unassembled WGS sequence"/>
</dbReference>
<evidence type="ECO:0008006" key="4">
    <source>
        <dbReference type="Google" id="ProtNLM"/>
    </source>
</evidence>
<dbReference type="SUPFAM" id="SSF56112">
    <property type="entry name" value="Protein kinase-like (PK-like)"/>
    <property type="match status" value="1"/>
</dbReference>
<keyword evidence="3" id="KW-1185">Reference proteome</keyword>
<dbReference type="InterPro" id="IPR011009">
    <property type="entry name" value="Kinase-like_dom_sf"/>
</dbReference>